<keyword evidence="2" id="KW-1185">Reference proteome</keyword>
<sequence>MPPKNKNRTKPKSTKKLSVAKRIIINSNNKRRMLGRKPVPLSVQERETYAVVEIFSSLSPQQIYLNFDEIAKSNLIPKASNLTLHRDIVDFYSAATPSATLEQNLSWGLGLISHHRDKLQFFIERQNLITRAILEGDNHLVESILREVDDRCGISLWSIKIRAQLTSCMQNGDQEEKKYLSNAVVENRLLSSLVEKCSFFCNKDSFILFLGTEIANIERINNEYVKNIAWYHIAPKTFIRRCDYFQLLKTEKNASIIDLFLAITSYSELLSEKKELEESDQSKELLRVLDEDFQSVTAKNIRYLNKLICFDDLSLNENFFLICSLHEKGSHKECIEKAIDYGLTRLPFPIIEMVAKSNVRENLLNGSGIIYELIEKMQSVLLKDSDCNKSIQDLDYISYVYRSIDWFNDLKTFIDREGNFSSSEKIFSSEKMLTIRNPMFSPSQSTVFGSEYLVELTKTFPNIWFVRFLYELSVEKGSKLKQLNVPQEILSRYKIKGMIDKGMHFAATENLYNSVSGGTDSLITLESYRLLVDCLIYSEKHDEAVKIFTEESVKNSNYIPIFDIENVISAALLKYKRSEKIDYPISLAIYSKVVDDRYDSDLKYSFELFLERNGMSRPEELFGKEDFFGKEKLHYFLRWVCTPENMSLLETFSDLDDIELSRSRICKYLIKKTKNTSSLTHELIEISKKEAQRLASEDVDKSKIFVDTSVFTGRDSEKFRILFDRYIELKSKTYHDSEDELLFEEICETTRRNESLKDSSISFPSILSSIYIQGMNLNKKNSMFLGLCKLFREEFAYGQKGLNSHLSTRIRHGYLPTAIERPFKDESILFKDNQGSHRIFKKSRWCEGRFIFSDNQADHVYQELCEFSKLLQEHIELINDQWLQIYTLDSEVSQIKNIDEGTIGKINFSVSPIECFYVEKKLPISPTYEDLVKVMIDWLWQKADDSFFEIRNRIENQSRTHIALLTENLLTNIKSKTETCWAQHELCNSVVRAKNKINAQIDLICSWLDRKSSPESNREHDVRVILQMVADSLSIDFTYTEEFKYKIYGSSVNYFVDIFHILFENAISKSRVSHDEIDIEISISDRKNGILFSMKNSCSHNNKDAESLVFYSDAYGDESLINDSIQQEGGTGFFKIWKILEKDMEVESNINLSYEENRFAIVLEIDNLEKHLSK</sequence>
<evidence type="ECO:0000313" key="2">
    <source>
        <dbReference type="Proteomes" id="UP001273505"/>
    </source>
</evidence>
<comment type="caution">
    <text evidence="1">The sequence shown here is derived from an EMBL/GenBank/DDBJ whole genome shotgun (WGS) entry which is preliminary data.</text>
</comment>
<accession>A0ABU4S2C2</accession>
<gene>
    <name evidence="1" type="ORF">SCD92_11405</name>
</gene>
<reference evidence="1 2" key="1">
    <citation type="submission" date="2023-11" db="EMBL/GenBank/DDBJ databases">
        <title>Gilvimarinus fulvus sp. nov., isolated from the surface of Kelp.</title>
        <authorList>
            <person name="Sun Y.Y."/>
            <person name="Gong Y."/>
            <person name="Du Z.J."/>
        </authorList>
    </citation>
    <scope>NUCLEOTIDE SEQUENCE [LARGE SCALE GENOMIC DNA]</scope>
    <source>
        <strain evidence="1 2">SDUM040013</strain>
    </source>
</reference>
<name>A0ABU4S2C2_9GAMM</name>
<dbReference type="EMBL" id="JAXAFO010000017">
    <property type="protein sequence ID" value="MDX6849968.1"/>
    <property type="molecule type" value="Genomic_DNA"/>
</dbReference>
<protein>
    <submittedName>
        <fullName evidence="1">GHKL domain-containing protein</fullName>
    </submittedName>
</protein>
<evidence type="ECO:0000313" key="1">
    <source>
        <dbReference type="EMBL" id="MDX6849968.1"/>
    </source>
</evidence>
<dbReference type="RefSeq" id="WP_302721858.1">
    <property type="nucleotide sequence ID" value="NZ_JAULRU010000418.1"/>
</dbReference>
<proteinExistence type="predicted"/>
<organism evidence="1 2">
    <name type="scientific">Gilvimarinus gilvus</name>
    <dbReference type="NCBI Taxonomy" id="3058038"/>
    <lineage>
        <taxon>Bacteria</taxon>
        <taxon>Pseudomonadati</taxon>
        <taxon>Pseudomonadota</taxon>
        <taxon>Gammaproteobacteria</taxon>
        <taxon>Cellvibrionales</taxon>
        <taxon>Cellvibrionaceae</taxon>
        <taxon>Gilvimarinus</taxon>
    </lineage>
</organism>
<dbReference type="Proteomes" id="UP001273505">
    <property type="component" value="Unassembled WGS sequence"/>
</dbReference>